<dbReference type="KEGG" id="rvi:RVIR1_00680"/>
<name>A0A2Z5UUJ0_9COXI</name>
<evidence type="ECO:0000313" key="2">
    <source>
        <dbReference type="Proteomes" id="UP000282483"/>
    </source>
</evidence>
<reference evidence="1 2" key="1">
    <citation type="submission" date="2017-03" db="EMBL/GenBank/DDBJ databases">
        <title>The genome sequence of Candidatus Rickettsiella viridis.</title>
        <authorList>
            <person name="Nikoh N."/>
            <person name="Tsuchida T."/>
            <person name="Yamaguchi K."/>
            <person name="Maeda T."/>
            <person name="Shigenobu S."/>
            <person name="Fukatsu T."/>
        </authorList>
    </citation>
    <scope>NUCLEOTIDE SEQUENCE [LARGE SCALE GENOMIC DNA]</scope>
    <source>
        <strain evidence="1 2">Ap-RA04</strain>
    </source>
</reference>
<accession>A0A2Z5UUJ0</accession>
<gene>
    <name evidence="1" type="ORF">RVIR1_00680</name>
</gene>
<dbReference type="Proteomes" id="UP000282483">
    <property type="component" value="Chromosome"/>
</dbReference>
<dbReference type="AlphaFoldDB" id="A0A2Z5UUJ0"/>
<organism evidence="1 2">
    <name type="scientific">Candidatus Rickettsiella viridis</name>
    <dbReference type="NCBI Taxonomy" id="676208"/>
    <lineage>
        <taxon>Bacteria</taxon>
        <taxon>Pseudomonadati</taxon>
        <taxon>Pseudomonadota</taxon>
        <taxon>Gammaproteobacteria</taxon>
        <taxon>Legionellales</taxon>
        <taxon>Coxiellaceae</taxon>
        <taxon>Rickettsiella</taxon>
    </lineage>
</organism>
<dbReference type="EMBL" id="AP018005">
    <property type="protein sequence ID" value="BBB14610.1"/>
    <property type="molecule type" value="Genomic_DNA"/>
</dbReference>
<evidence type="ECO:0000313" key="1">
    <source>
        <dbReference type="EMBL" id="BBB14610.1"/>
    </source>
</evidence>
<protein>
    <submittedName>
        <fullName evidence="1">Uncharacterized protein</fullName>
    </submittedName>
</protein>
<sequence length="133" mass="15249">MQIVGKNSVFRLCAAELFNDHQLLQGLSPYDLLKILSNSNKKNFHNNNNLIIFPCRAQYKMIAKHYDHSSQQTIFTIEITQATNVIQKQFTALEILNNPLVLEKLSYQETYDLGFTVGSEAILKEVQKLTCLK</sequence>
<keyword evidence="2" id="KW-1185">Reference proteome</keyword>
<proteinExistence type="predicted"/>